<evidence type="ECO:0000259" key="9">
    <source>
        <dbReference type="Pfam" id="PF02225"/>
    </source>
</evidence>
<dbReference type="GO" id="GO:1904380">
    <property type="term" value="P:endoplasmic reticulum mannose trimming"/>
    <property type="evidence" value="ECO:0007669"/>
    <property type="project" value="InterPro"/>
</dbReference>
<comment type="subcellular location">
    <subcellularLocation>
        <location evidence="1">Endoplasmic reticulum</location>
    </subcellularLocation>
</comment>
<evidence type="ECO:0000313" key="11">
    <source>
        <dbReference type="Proteomes" id="UP000747542"/>
    </source>
</evidence>
<evidence type="ECO:0000256" key="2">
    <source>
        <dbReference type="ARBA" id="ARBA00007658"/>
    </source>
</evidence>
<dbReference type="SUPFAM" id="SSF48225">
    <property type="entry name" value="Seven-hairpin glycosidases"/>
    <property type="match status" value="1"/>
</dbReference>
<feature type="active site" evidence="5">
    <location>
        <position position="214"/>
    </location>
</feature>
<dbReference type="InterPro" id="IPR001382">
    <property type="entry name" value="Glyco_hydro_47"/>
</dbReference>
<gene>
    <name evidence="10" type="primary">Edem3-L</name>
    <name evidence="10" type="ORF">Hamer_G000135</name>
</gene>
<protein>
    <recommendedName>
        <fullName evidence="7">alpha-1,2-Mannosidase</fullName>
        <ecNumber evidence="7">3.2.1.-</ecNumber>
    </recommendedName>
</protein>
<evidence type="ECO:0000256" key="5">
    <source>
        <dbReference type="PIRSR" id="PIRSR601382-1"/>
    </source>
</evidence>
<feature type="active site" evidence="5">
    <location>
        <position position="326"/>
    </location>
</feature>
<evidence type="ECO:0000256" key="3">
    <source>
        <dbReference type="ARBA" id="ARBA00022824"/>
    </source>
</evidence>
<keyword evidence="3" id="KW-0256">Endoplasmic reticulum</keyword>
<keyword evidence="7" id="KW-0326">Glycosidase</keyword>
<dbReference type="Gene3D" id="1.50.10.10">
    <property type="match status" value="1"/>
</dbReference>
<dbReference type="Pfam" id="PF02225">
    <property type="entry name" value="PA"/>
    <property type="match status" value="1"/>
</dbReference>
<dbReference type="GO" id="GO:0044322">
    <property type="term" value="C:endoplasmic reticulum quality control compartment"/>
    <property type="evidence" value="ECO:0007669"/>
    <property type="project" value="GOC"/>
</dbReference>
<dbReference type="PANTHER" id="PTHR45679:SF2">
    <property type="entry name" value="ER DEGRADATION-ENHANCING ALPHA-MANNOSIDASE-LIKE PROTEIN 3"/>
    <property type="match status" value="1"/>
</dbReference>
<comment type="cofactor">
    <cofactor evidence="6">
        <name>Ca(2+)</name>
        <dbReference type="ChEBI" id="CHEBI:29108"/>
    </cofactor>
</comment>
<evidence type="ECO:0000256" key="8">
    <source>
        <dbReference type="SAM" id="MobiDB-lite"/>
    </source>
</evidence>
<dbReference type="EMBL" id="JAHLQT010002534">
    <property type="protein sequence ID" value="KAG7176929.1"/>
    <property type="molecule type" value="Genomic_DNA"/>
</dbReference>
<dbReference type="InterPro" id="IPR036026">
    <property type="entry name" value="Seven-hairpin_glycosidases"/>
</dbReference>
<dbReference type="Proteomes" id="UP000747542">
    <property type="component" value="Unassembled WGS sequence"/>
</dbReference>
<sequence>MPLSCKPRWREVEQSRGDIDETLGNFSLTLVDALDTLVVMGDIEEFDRALRLVVRDVSFDNDVVVSVFETNIRMVGGLISGHVMAEHLNQLYGALGWYRGELLTMARDLATRLLPAFNTTTGIPHAKVNLKYGMKSPKLQSSRDTCTACAGTIILEFAALSRLTGDSIFEEKARQAMDCLWSQRHRGSDLVGTVLNVHSGDWVRRDSGVGAGIDSYYEYLLKAYVLLGDEGYLERFNKHYSAVMKYISQGPMLLDVHMHRPHTTSRNFMDALLAFWPGLQVLKGDIKPAIETHEMLYQVIQRHNFLPEAFTTDFQVHWGQHPLRPEFLESTYLLYLATDDPYYLRVGEQVLRSLQKHAWVPCGYAAVKDVRTGVHEDRMDSFVLSETFKYLYLLFAKPSDLIIDLDQFIFTTEAHLLPLSLARLSNLTVVPGPDNQDNAQDSDVEYARSCPNAHFLFPGRHEFAETIRRPLKNFVNNVCPSRKTIRRKLRASEFQAGNSRHMGLLKDMGITIMALPDGRVQLLHTSSNARSSDDAEEGLLFMQEMIELSKLQQEQPENPPRVVSFLHVVDGQPVTTTIQAGPAQFGLDLKGDVEVSGPALKASPLRACEQLDNESEVQGKIAIIERGDCMFIEKARRLEALGAVGGIVLDNTPGTSAKSSPMFAMSGDGTNDVNIPLVFLFSGDAEILLKALDDQPGLEVVLSDFADKDVGEGSVEEVHVDLKGTTEGGEESLTTGSEESGLPHVISIMNNRQQESESLTDDDLVTVIEGQQAIHPQLLDQEDPHKHQTAEEILVAAVRYVNARQEQETAKGNTLMIDHPSSSIVTELQSLLVKKTASNPGLLKSLLSVHLRELMAVLQQATPSPSDLDASLHHLLNQLSALTIKSSAPLDDSKKTAFTQQSVVQGVSQKGDFNENSKLEHLTEKLQEKLRKIKKKYGLNPEHIEGILSEIKGTASPQTKDHNRQDEL</sequence>
<feature type="compositionally biased region" description="Basic and acidic residues" evidence="8">
    <location>
        <begin position="959"/>
        <end position="968"/>
    </location>
</feature>
<organism evidence="10 11">
    <name type="scientific">Homarus americanus</name>
    <name type="common">American lobster</name>
    <dbReference type="NCBI Taxonomy" id="6706"/>
    <lineage>
        <taxon>Eukaryota</taxon>
        <taxon>Metazoa</taxon>
        <taxon>Ecdysozoa</taxon>
        <taxon>Arthropoda</taxon>
        <taxon>Crustacea</taxon>
        <taxon>Multicrustacea</taxon>
        <taxon>Malacostraca</taxon>
        <taxon>Eumalacostraca</taxon>
        <taxon>Eucarida</taxon>
        <taxon>Decapoda</taxon>
        <taxon>Pleocyemata</taxon>
        <taxon>Astacidea</taxon>
        <taxon>Nephropoidea</taxon>
        <taxon>Nephropidae</taxon>
        <taxon>Homarus</taxon>
    </lineage>
</organism>
<feature type="binding site" evidence="6">
    <location>
        <position position="412"/>
    </location>
    <ligand>
        <name>Ca(2+)</name>
        <dbReference type="ChEBI" id="CHEBI:29108"/>
    </ligand>
</feature>
<dbReference type="AlphaFoldDB" id="A0A8J5NC46"/>
<feature type="active site" description="Proton donor" evidence="5">
    <location>
        <position position="69"/>
    </location>
</feature>
<evidence type="ECO:0000256" key="4">
    <source>
        <dbReference type="ARBA" id="ARBA00023180"/>
    </source>
</evidence>
<evidence type="ECO:0000256" key="7">
    <source>
        <dbReference type="RuleBase" id="RU361193"/>
    </source>
</evidence>
<dbReference type="GO" id="GO:0016020">
    <property type="term" value="C:membrane"/>
    <property type="evidence" value="ECO:0007669"/>
    <property type="project" value="InterPro"/>
</dbReference>
<dbReference type="InterPro" id="IPR012341">
    <property type="entry name" value="6hp_glycosidase-like_sf"/>
</dbReference>
<keyword evidence="6" id="KW-0106">Calcium</keyword>
<dbReference type="Pfam" id="PF01532">
    <property type="entry name" value="Glyco_hydro_47"/>
    <property type="match status" value="1"/>
</dbReference>
<dbReference type="Gene3D" id="3.50.30.30">
    <property type="match status" value="1"/>
</dbReference>
<comment type="caution">
    <text evidence="10">The sequence shown here is derived from an EMBL/GenBank/DDBJ whole genome shotgun (WGS) entry which is preliminary data.</text>
</comment>
<dbReference type="GO" id="GO:0005509">
    <property type="term" value="F:calcium ion binding"/>
    <property type="evidence" value="ECO:0007669"/>
    <property type="project" value="InterPro"/>
</dbReference>
<dbReference type="InterPro" id="IPR044674">
    <property type="entry name" value="EDEM1/2/3"/>
</dbReference>
<accession>A0A8J5NC46</accession>
<comment type="similarity">
    <text evidence="2 7">Belongs to the glycosyl hydrolase 47 family.</text>
</comment>
<feature type="active site" description="Proton donor" evidence="5">
    <location>
        <position position="308"/>
    </location>
</feature>
<dbReference type="SUPFAM" id="SSF52025">
    <property type="entry name" value="PA domain"/>
    <property type="match status" value="1"/>
</dbReference>
<keyword evidence="4" id="KW-0325">Glycoprotein</keyword>
<dbReference type="InterPro" id="IPR003137">
    <property type="entry name" value="PA_domain"/>
</dbReference>
<feature type="region of interest" description="Disordered" evidence="8">
    <location>
        <begin position="948"/>
        <end position="968"/>
    </location>
</feature>
<dbReference type="GO" id="GO:0004571">
    <property type="term" value="F:mannosyl-oligosaccharide 1,2-alpha-mannosidase activity"/>
    <property type="evidence" value="ECO:0007669"/>
    <property type="project" value="InterPro"/>
</dbReference>
<keyword evidence="7" id="KW-0378">Hydrolase</keyword>
<evidence type="ECO:0000256" key="6">
    <source>
        <dbReference type="PIRSR" id="PIRSR601382-2"/>
    </source>
</evidence>
<evidence type="ECO:0000256" key="1">
    <source>
        <dbReference type="ARBA" id="ARBA00004240"/>
    </source>
</evidence>
<dbReference type="PRINTS" id="PR00747">
    <property type="entry name" value="GLYHDRLASE47"/>
</dbReference>
<dbReference type="PANTHER" id="PTHR45679">
    <property type="entry name" value="ER DEGRADATION-ENHANCING ALPHA-MANNOSIDASE-LIKE PROTEIN 2"/>
    <property type="match status" value="1"/>
</dbReference>
<dbReference type="EC" id="3.2.1.-" evidence="7"/>
<proteinExistence type="inferred from homology"/>
<keyword evidence="11" id="KW-1185">Reference proteome</keyword>
<keyword evidence="6" id="KW-0479">Metal-binding</keyword>
<name>A0A8J5NC46_HOMAM</name>
<dbReference type="GO" id="GO:0005975">
    <property type="term" value="P:carbohydrate metabolic process"/>
    <property type="evidence" value="ECO:0007669"/>
    <property type="project" value="InterPro"/>
</dbReference>
<reference evidence="10" key="1">
    <citation type="journal article" date="2021" name="Sci. Adv.">
        <title>The American lobster genome reveals insights on longevity, neural, and immune adaptations.</title>
        <authorList>
            <person name="Polinski J.M."/>
            <person name="Zimin A.V."/>
            <person name="Clark K.F."/>
            <person name="Kohn A.B."/>
            <person name="Sadowski N."/>
            <person name="Timp W."/>
            <person name="Ptitsyn A."/>
            <person name="Khanna P."/>
            <person name="Romanova D.Y."/>
            <person name="Williams P."/>
            <person name="Greenwood S.J."/>
            <person name="Moroz L.L."/>
            <person name="Walt D.R."/>
            <person name="Bodnar A.G."/>
        </authorList>
    </citation>
    <scope>NUCLEOTIDE SEQUENCE</scope>
    <source>
        <strain evidence="10">GMGI-L3</strain>
    </source>
</reference>
<feature type="domain" description="PA" evidence="9">
    <location>
        <begin position="596"/>
        <end position="687"/>
    </location>
</feature>
<evidence type="ECO:0000313" key="10">
    <source>
        <dbReference type="EMBL" id="KAG7176929.1"/>
    </source>
</evidence>
<dbReference type="InterPro" id="IPR046450">
    <property type="entry name" value="PA_dom_sf"/>
</dbReference>